<proteinExistence type="predicted"/>
<accession>A0A0F9ILX1</accession>
<gene>
    <name evidence="1" type="ORF">LCGC14_1563210</name>
</gene>
<dbReference type="AlphaFoldDB" id="A0A0F9ILX1"/>
<comment type="caution">
    <text evidence="1">The sequence shown here is derived from an EMBL/GenBank/DDBJ whole genome shotgun (WGS) entry which is preliminary data.</text>
</comment>
<organism evidence="1">
    <name type="scientific">marine sediment metagenome</name>
    <dbReference type="NCBI Taxonomy" id="412755"/>
    <lineage>
        <taxon>unclassified sequences</taxon>
        <taxon>metagenomes</taxon>
        <taxon>ecological metagenomes</taxon>
    </lineage>
</organism>
<sequence>MAKDEDSTADEGSFNPLSALLAQQANREQQVAAMAELAGALRDYYTAVVAEGFDEDQALELTMAFQTDALHQSHDA</sequence>
<dbReference type="EMBL" id="LAZR01012097">
    <property type="protein sequence ID" value="KKM42279.1"/>
    <property type="molecule type" value="Genomic_DNA"/>
</dbReference>
<name>A0A0F9ILX1_9ZZZZ</name>
<reference evidence="1" key="1">
    <citation type="journal article" date="2015" name="Nature">
        <title>Complex archaea that bridge the gap between prokaryotes and eukaryotes.</title>
        <authorList>
            <person name="Spang A."/>
            <person name="Saw J.H."/>
            <person name="Jorgensen S.L."/>
            <person name="Zaremba-Niedzwiedzka K."/>
            <person name="Martijn J."/>
            <person name="Lind A.E."/>
            <person name="van Eijk R."/>
            <person name="Schleper C."/>
            <person name="Guy L."/>
            <person name="Ettema T.J."/>
        </authorList>
    </citation>
    <scope>NUCLEOTIDE SEQUENCE</scope>
</reference>
<protein>
    <submittedName>
        <fullName evidence="1">Uncharacterized protein</fullName>
    </submittedName>
</protein>
<evidence type="ECO:0000313" key="1">
    <source>
        <dbReference type="EMBL" id="KKM42279.1"/>
    </source>
</evidence>